<dbReference type="EMBL" id="JX627582">
    <property type="protein sequence ID" value="AGO88412.1"/>
    <property type="molecule type" value="Genomic_DNA"/>
</dbReference>
<proteinExistence type="predicted"/>
<dbReference type="PANTHER" id="PTHR35849">
    <property type="entry name" value="BLR2341 PROTEIN"/>
    <property type="match status" value="1"/>
</dbReference>
<dbReference type="InterPro" id="IPR058548">
    <property type="entry name" value="MlaB-like_STAS"/>
</dbReference>
<dbReference type="AlphaFoldDB" id="A0A088B303"/>
<geneLocation type="plasmid" evidence="2">
    <name>pMOC3</name>
</geneLocation>
<protein>
    <submittedName>
        <fullName evidence="2">Anti-sigma-factor antagonist</fullName>
    </submittedName>
</protein>
<feature type="domain" description="STAS" evidence="1">
    <location>
        <begin position="1"/>
        <end position="93"/>
    </location>
</feature>
<name>A0A088B303_9HYPH</name>
<organism evidence="2">
    <name type="scientific">Methylobacterium oryzae CBMB20</name>
    <dbReference type="NCBI Taxonomy" id="693986"/>
    <lineage>
        <taxon>Bacteria</taxon>
        <taxon>Pseudomonadati</taxon>
        <taxon>Pseudomonadota</taxon>
        <taxon>Alphaproteobacteria</taxon>
        <taxon>Hyphomicrobiales</taxon>
        <taxon>Methylobacteriaceae</taxon>
        <taxon>Methylobacterium</taxon>
    </lineage>
</organism>
<accession>A0A088B303</accession>
<dbReference type="Gene3D" id="3.30.750.24">
    <property type="entry name" value="STAS domain"/>
    <property type="match status" value="1"/>
</dbReference>
<dbReference type="InterPro" id="IPR052746">
    <property type="entry name" value="MlaB_ABC_Transporter"/>
</dbReference>
<reference evidence="2" key="1">
    <citation type="journal article" date="2014" name="PLoS ONE">
        <title>Genome Information of Methylobacterium oryzae, a Plant-Probiotic Methylotroph in the Phyllosphere.</title>
        <authorList>
            <person name="Kwak M.J."/>
            <person name="Jeong H."/>
            <person name="Madhaiyan M."/>
            <person name="Lee Y."/>
            <person name="Sa T.M."/>
            <person name="Oh T.K."/>
            <person name="Kim J.F."/>
        </authorList>
    </citation>
    <scope>NUCLEOTIDE SEQUENCE</scope>
    <source>
        <strain evidence="2">CBMB20</strain>
        <plasmid evidence="2">pMOC3</plasmid>
    </source>
</reference>
<sequence>MSEAPVLTLGPDCTIRTVRSLQDTLTAALAGAARLTLDCAAVERADITFVQIVLAADKAAQRQAVGIALANVRPAVESAFRRAAIALPSAPPL</sequence>
<dbReference type="Pfam" id="PF13466">
    <property type="entry name" value="STAS_2"/>
    <property type="match status" value="1"/>
</dbReference>
<dbReference type="InterPro" id="IPR036513">
    <property type="entry name" value="STAS_dom_sf"/>
</dbReference>
<dbReference type="SUPFAM" id="SSF52091">
    <property type="entry name" value="SpoIIaa-like"/>
    <property type="match status" value="1"/>
</dbReference>
<gene>
    <name evidence="2" type="ORF">MOC_3p0001</name>
</gene>
<evidence type="ECO:0000259" key="1">
    <source>
        <dbReference type="PROSITE" id="PS50801"/>
    </source>
</evidence>
<dbReference type="PANTHER" id="PTHR35849:SF2">
    <property type="entry name" value="BLR2341 PROTEIN"/>
    <property type="match status" value="1"/>
</dbReference>
<evidence type="ECO:0000313" key="2">
    <source>
        <dbReference type="EMBL" id="AGO88412.1"/>
    </source>
</evidence>
<dbReference type="InterPro" id="IPR002645">
    <property type="entry name" value="STAS_dom"/>
</dbReference>
<keyword evidence="2" id="KW-0614">Plasmid</keyword>
<dbReference type="PROSITE" id="PS50801">
    <property type="entry name" value="STAS"/>
    <property type="match status" value="1"/>
</dbReference>